<protein>
    <recommendedName>
        <fullName evidence="4">DUF4136 domain-containing protein</fullName>
    </recommendedName>
</protein>
<dbReference type="Gene3D" id="3.40.50.10610">
    <property type="entry name" value="ABC-type transport auxiliary lipoprotein component"/>
    <property type="match status" value="1"/>
</dbReference>
<name>A0A1M4WSW0_9FLAO</name>
<feature type="signal peptide" evidence="1">
    <location>
        <begin position="1"/>
        <end position="21"/>
    </location>
</feature>
<organism evidence="2 3">
    <name type="scientific">Psychroflexus salarius</name>
    <dbReference type="NCBI Taxonomy" id="1155689"/>
    <lineage>
        <taxon>Bacteria</taxon>
        <taxon>Pseudomonadati</taxon>
        <taxon>Bacteroidota</taxon>
        <taxon>Flavobacteriia</taxon>
        <taxon>Flavobacteriales</taxon>
        <taxon>Flavobacteriaceae</taxon>
        <taxon>Psychroflexus</taxon>
    </lineage>
</organism>
<dbReference type="RefSeq" id="WP_073193261.1">
    <property type="nucleotide sequence ID" value="NZ_FQTW01000006.1"/>
</dbReference>
<evidence type="ECO:0000313" key="3">
    <source>
        <dbReference type="Proteomes" id="UP000184462"/>
    </source>
</evidence>
<proteinExistence type="predicted"/>
<dbReference type="PROSITE" id="PS51257">
    <property type="entry name" value="PROKAR_LIPOPROTEIN"/>
    <property type="match status" value="1"/>
</dbReference>
<evidence type="ECO:0008006" key="4">
    <source>
        <dbReference type="Google" id="ProtNLM"/>
    </source>
</evidence>
<sequence>MKSLKNTMLIATVALLLTSCAKIFYSPDANMLAEKQDIIAIIPPKISIAARKKVDAEALKEQQKTESINFQNEIYAWMLKRKMQGKIFKEVQQVETTNALLKKAGYPENPLTTKELCNILGVDGVMSSTFALSKPMSTGGAIAVALLFGGGGSTNEVRTTLSINDCANNKLIWNYEHKISGGIGSSPSRIVNKLMRKASKKMPYFKK</sequence>
<accession>A0A1M4WSW0</accession>
<reference evidence="2 3" key="1">
    <citation type="submission" date="2016-11" db="EMBL/GenBank/DDBJ databases">
        <authorList>
            <person name="Jaros S."/>
            <person name="Januszkiewicz K."/>
            <person name="Wedrychowicz H."/>
        </authorList>
    </citation>
    <scope>NUCLEOTIDE SEQUENCE [LARGE SCALE GENOMIC DNA]</scope>
    <source>
        <strain evidence="2 3">DSM 25661</strain>
    </source>
</reference>
<dbReference type="STRING" id="1155689.SAMN05444278_106151"/>
<dbReference type="EMBL" id="FQTW01000006">
    <property type="protein sequence ID" value="SHE84326.1"/>
    <property type="molecule type" value="Genomic_DNA"/>
</dbReference>
<keyword evidence="3" id="KW-1185">Reference proteome</keyword>
<dbReference type="AlphaFoldDB" id="A0A1M4WSW0"/>
<dbReference type="Proteomes" id="UP000184462">
    <property type="component" value="Unassembled WGS sequence"/>
</dbReference>
<gene>
    <name evidence="2" type="ORF">SAMN05444278_106151</name>
</gene>
<feature type="chain" id="PRO_5013200253" description="DUF4136 domain-containing protein" evidence="1">
    <location>
        <begin position="22"/>
        <end position="207"/>
    </location>
</feature>
<evidence type="ECO:0000313" key="2">
    <source>
        <dbReference type="EMBL" id="SHE84326.1"/>
    </source>
</evidence>
<evidence type="ECO:0000256" key="1">
    <source>
        <dbReference type="SAM" id="SignalP"/>
    </source>
</evidence>
<keyword evidence="1" id="KW-0732">Signal</keyword>
<dbReference type="OrthoDB" id="669636at2"/>